<dbReference type="CDD" id="cd00672">
    <property type="entry name" value="CysRS_core"/>
    <property type="match status" value="1"/>
</dbReference>
<gene>
    <name evidence="13" type="primary">cysS</name>
    <name evidence="16" type="ORF">A3G00_01850</name>
</gene>
<keyword evidence="8 13" id="KW-0862">Zinc</keyword>
<name>A0A1F6MR39_9BACT</name>
<evidence type="ECO:0000259" key="15">
    <source>
        <dbReference type="Pfam" id="PF23493"/>
    </source>
</evidence>
<evidence type="ECO:0000313" key="17">
    <source>
        <dbReference type="Proteomes" id="UP000178347"/>
    </source>
</evidence>
<evidence type="ECO:0000256" key="13">
    <source>
        <dbReference type="HAMAP-Rule" id="MF_00041"/>
    </source>
</evidence>
<dbReference type="PANTHER" id="PTHR10890:SF3">
    <property type="entry name" value="CYSTEINE--TRNA LIGASE, CYTOPLASMIC"/>
    <property type="match status" value="1"/>
</dbReference>
<protein>
    <recommendedName>
        <fullName evidence="13">Cysteine--tRNA ligase</fullName>
        <ecNumber evidence="13">6.1.1.16</ecNumber>
    </recommendedName>
    <alternativeName>
        <fullName evidence="13">Cysteinyl-tRNA synthetase</fullName>
        <shortName evidence="13">CysRS</shortName>
    </alternativeName>
</protein>
<evidence type="ECO:0000256" key="5">
    <source>
        <dbReference type="ARBA" id="ARBA00022598"/>
    </source>
</evidence>
<comment type="caution">
    <text evidence="16">The sequence shown here is derived from an EMBL/GenBank/DDBJ whole genome shotgun (WGS) entry which is preliminary data.</text>
</comment>
<keyword evidence="7 13" id="KW-0547">Nucleotide-binding</keyword>
<evidence type="ECO:0000256" key="9">
    <source>
        <dbReference type="ARBA" id="ARBA00022840"/>
    </source>
</evidence>
<evidence type="ECO:0000259" key="14">
    <source>
        <dbReference type="Pfam" id="PF01406"/>
    </source>
</evidence>
<comment type="similarity">
    <text evidence="2 13">Belongs to the class-I aminoacyl-tRNA synthetase family.</text>
</comment>
<dbReference type="SUPFAM" id="SSF47323">
    <property type="entry name" value="Anticodon-binding domain of a subclass of class I aminoacyl-tRNA synthetases"/>
    <property type="match status" value="1"/>
</dbReference>
<dbReference type="InterPro" id="IPR009080">
    <property type="entry name" value="tRNAsynth_Ia_anticodon-bd"/>
</dbReference>
<dbReference type="FunFam" id="3.40.50.620:FF:000130">
    <property type="entry name" value="Cysteine--tRNA ligase"/>
    <property type="match status" value="1"/>
</dbReference>
<feature type="binding site" evidence="13">
    <location>
        <position position="211"/>
    </location>
    <ligand>
        <name>Zn(2+)</name>
        <dbReference type="ChEBI" id="CHEBI:29105"/>
    </ligand>
</feature>
<evidence type="ECO:0000256" key="10">
    <source>
        <dbReference type="ARBA" id="ARBA00022917"/>
    </source>
</evidence>
<feature type="binding site" evidence="13">
    <location>
        <position position="240"/>
    </location>
    <ligand>
        <name>Zn(2+)</name>
        <dbReference type="ChEBI" id="CHEBI:29105"/>
    </ligand>
</feature>
<comment type="catalytic activity">
    <reaction evidence="12 13">
        <text>tRNA(Cys) + L-cysteine + ATP = L-cysteinyl-tRNA(Cys) + AMP + diphosphate</text>
        <dbReference type="Rhea" id="RHEA:17773"/>
        <dbReference type="Rhea" id="RHEA-COMP:9661"/>
        <dbReference type="Rhea" id="RHEA-COMP:9679"/>
        <dbReference type="ChEBI" id="CHEBI:30616"/>
        <dbReference type="ChEBI" id="CHEBI:33019"/>
        <dbReference type="ChEBI" id="CHEBI:35235"/>
        <dbReference type="ChEBI" id="CHEBI:78442"/>
        <dbReference type="ChEBI" id="CHEBI:78517"/>
        <dbReference type="ChEBI" id="CHEBI:456215"/>
        <dbReference type="EC" id="6.1.1.16"/>
    </reaction>
</comment>
<dbReference type="Gene3D" id="1.20.120.1910">
    <property type="entry name" value="Cysteine-tRNA ligase, C-terminal anti-codon recognition domain"/>
    <property type="match status" value="1"/>
</dbReference>
<keyword evidence="11 13" id="KW-0030">Aminoacyl-tRNA synthetase</keyword>
<evidence type="ECO:0000256" key="12">
    <source>
        <dbReference type="ARBA" id="ARBA00047398"/>
    </source>
</evidence>
<dbReference type="STRING" id="1798692.A3G00_01850"/>
<dbReference type="InterPro" id="IPR024909">
    <property type="entry name" value="Cys-tRNA/MSH_ligase"/>
</dbReference>
<dbReference type="GO" id="GO:0006423">
    <property type="term" value="P:cysteinyl-tRNA aminoacylation"/>
    <property type="evidence" value="ECO:0007669"/>
    <property type="project" value="UniProtKB-UniRule"/>
</dbReference>
<evidence type="ECO:0000256" key="11">
    <source>
        <dbReference type="ARBA" id="ARBA00023146"/>
    </source>
</evidence>
<feature type="short sequence motif" description="'HIGH' region" evidence="13">
    <location>
        <begin position="30"/>
        <end position="40"/>
    </location>
</feature>
<dbReference type="Gene3D" id="3.40.50.620">
    <property type="entry name" value="HUPs"/>
    <property type="match status" value="1"/>
</dbReference>
<organism evidence="16 17">
    <name type="scientific">Candidatus Magasanikbacteria bacterium RIFCSPLOWO2_12_FULL_43_12</name>
    <dbReference type="NCBI Taxonomy" id="1798692"/>
    <lineage>
        <taxon>Bacteria</taxon>
        <taxon>Candidatus Magasanikiibacteriota</taxon>
    </lineage>
</organism>
<keyword evidence="6 13" id="KW-0479">Metal-binding</keyword>
<dbReference type="EC" id="6.1.1.16" evidence="13"/>
<dbReference type="PRINTS" id="PR00983">
    <property type="entry name" value="TRNASYNTHCYS"/>
</dbReference>
<dbReference type="AlphaFoldDB" id="A0A1F6MR39"/>
<dbReference type="InterPro" id="IPR056411">
    <property type="entry name" value="CysS_C"/>
</dbReference>
<dbReference type="NCBIfam" id="TIGR00435">
    <property type="entry name" value="cysS"/>
    <property type="match status" value="1"/>
</dbReference>
<feature type="domain" description="Cysteinyl-tRNA ligase anticodon binding" evidence="15">
    <location>
        <begin position="412"/>
        <end position="456"/>
    </location>
</feature>
<keyword evidence="4 13" id="KW-0963">Cytoplasm</keyword>
<dbReference type="PANTHER" id="PTHR10890">
    <property type="entry name" value="CYSTEINYL-TRNA SYNTHETASE"/>
    <property type="match status" value="1"/>
</dbReference>
<dbReference type="EMBL" id="MFQN01000031">
    <property type="protein sequence ID" value="OGH74018.1"/>
    <property type="molecule type" value="Genomic_DNA"/>
</dbReference>
<sequence>MLKIYNTLTRKKENFVPLKKNNVGLYTCGPTVYNYAHIGNLRSYVFEDILKRVLLFNKYKVKHVMNITDIDDKTIRASQEANQTLKKFTATYTLAFKEDAKKLNILSPGKYAPATNYIKPMTALTQKLIKNGFAYEKDGSVYFNIKKFKNYGKLARLNFSGMKAGARVDVDNYEKENPADFVLWKAWTPKDGPVFWQTPLGKGRPGWHIECSVISMKELGQPFDIHAGGVDLIFPHHENEIAQSEAALNKPFVKYWLHGEHLLVNNQKMAKSLNNFFTLRDLITRHFNPLAFRYLLLTTHYRSKLNFTLEALEAAERGLEHLHDVVRKLKQEKKINNKNREIDGDNKMGDKRYEIRDKFLEAINDDLDTPGALAIVWEAIKNNLIDYKTLLTFDKVLGLGLDKAKTKKTKIPVVVQKLLNARAIARAEKDWKESDRLREEIKKIEFEVQDSADGGQTVVEL</sequence>
<feature type="binding site" evidence="13">
    <location>
        <position position="271"/>
    </location>
    <ligand>
        <name>ATP</name>
        <dbReference type="ChEBI" id="CHEBI:30616"/>
    </ligand>
</feature>
<evidence type="ECO:0000256" key="2">
    <source>
        <dbReference type="ARBA" id="ARBA00005594"/>
    </source>
</evidence>
<evidence type="ECO:0000256" key="4">
    <source>
        <dbReference type="ARBA" id="ARBA00022490"/>
    </source>
</evidence>
<keyword evidence="5 13" id="KW-0436">Ligase</keyword>
<keyword evidence="9 13" id="KW-0067">ATP-binding</keyword>
<evidence type="ECO:0000256" key="6">
    <source>
        <dbReference type="ARBA" id="ARBA00022723"/>
    </source>
</evidence>
<dbReference type="GO" id="GO:0005829">
    <property type="term" value="C:cytosol"/>
    <property type="evidence" value="ECO:0007669"/>
    <property type="project" value="TreeGrafter"/>
</dbReference>
<evidence type="ECO:0000256" key="7">
    <source>
        <dbReference type="ARBA" id="ARBA00022741"/>
    </source>
</evidence>
<dbReference type="Proteomes" id="UP000178347">
    <property type="component" value="Unassembled WGS sequence"/>
</dbReference>
<evidence type="ECO:0000256" key="1">
    <source>
        <dbReference type="ARBA" id="ARBA00004496"/>
    </source>
</evidence>
<accession>A0A1F6MR39</accession>
<dbReference type="InterPro" id="IPR015803">
    <property type="entry name" value="Cys-tRNA-ligase"/>
</dbReference>
<dbReference type="SUPFAM" id="SSF52374">
    <property type="entry name" value="Nucleotidylyl transferase"/>
    <property type="match status" value="1"/>
</dbReference>
<proteinExistence type="inferred from homology"/>
<dbReference type="Pfam" id="PF01406">
    <property type="entry name" value="tRNA-synt_1e"/>
    <property type="match status" value="1"/>
</dbReference>
<dbReference type="Pfam" id="PF23493">
    <property type="entry name" value="CysS_C"/>
    <property type="match status" value="1"/>
</dbReference>
<dbReference type="HAMAP" id="MF_00041">
    <property type="entry name" value="Cys_tRNA_synth"/>
    <property type="match status" value="1"/>
</dbReference>
<feature type="domain" description="tRNA synthetases class I catalytic" evidence="14">
    <location>
        <begin position="15"/>
        <end position="316"/>
    </location>
</feature>
<dbReference type="GO" id="GO:0004817">
    <property type="term" value="F:cysteine-tRNA ligase activity"/>
    <property type="evidence" value="ECO:0007669"/>
    <property type="project" value="UniProtKB-UniRule"/>
</dbReference>
<evidence type="ECO:0000256" key="3">
    <source>
        <dbReference type="ARBA" id="ARBA00011245"/>
    </source>
</evidence>
<dbReference type="InterPro" id="IPR014729">
    <property type="entry name" value="Rossmann-like_a/b/a_fold"/>
</dbReference>
<evidence type="ECO:0000256" key="8">
    <source>
        <dbReference type="ARBA" id="ARBA00022833"/>
    </source>
</evidence>
<comment type="cofactor">
    <cofactor evidence="13">
        <name>Zn(2+)</name>
        <dbReference type="ChEBI" id="CHEBI:29105"/>
    </cofactor>
    <text evidence="13">Binds 1 zinc ion per subunit.</text>
</comment>
<comment type="subunit">
    <text evidence="3 13">Monomer.</text>
</comment>
<comment type="subcellular location">
    <subcellularLocation>
        <location evidence="1 13">Cytoplasm</location>
    </subcellularLocation>
</comment>
<feature type="binding site" evidence="13">
    <location>
        <position position="28"/>
    </location>
    <ligand>
        <name>Zn(2+)</name>
        <dbReference type="ChEBI" id="CHEBI:29105"/>
    </ligand>
</feature>
<keyword evidence="10 13" id="KW-0648">Protein biosynthesis</keyword>
<feature type="binding site" evidence="13">
    <location>
        <position position="236"/>
    </location>
    <ligand>
        <name>Zn(2+)</name>
        <dbReference type="ChEBI" id="CHEBI:29105"/>
    </ligand>
</feature>
<evidence type="ECO:0000313" key="16">
    <source>
        <dbReference type="EMBL" id="OGH74018.1"/>
    </source>
</evidence>
<reference evidence="16 17" key="1">
    <citation type="journal article" date="2016" name="Nat. Commun.">
        <title>Thousands of microbial genomes shed light on interconnected biogeochemical processes in an aquifer system.</title>
        <authorList>
            <person name="Anantharaman K."/>
            <person name="Brown C.T."/>
            <person name="Hug L.A."/>
            <person name="Sharon I."/>
            <person name="Castelle C.J."/>
            <person name="Probst A.J."/>
            <person name="Thomas B.C."/>
            <person name="Singh A."/>
            <person name="Wilkins M.J."/>
            <person name="Karaoz U."/>
            <person name="Brodie E.L."/>
            <person name="Williams K.H."/>
            <person name="Hubbard S.S."/>
            <person name="Banfield J.F."/>
        </authorList>
    </citation>
    <scope>NUCLEOTIDE SEQUENCE [LARGE SCALE GENOMIC DNA]</scope>
</reference>
<dbReference type="InterPro" id="IPR032678">
    <property type="entry name" value="tRNA-synt_1_cat_dom"/>
</dbReference>
<dbReference type="GO" id="GO:0005524">
    <property type="term" value="F:ATP binding"/>
    <property type="evidence" value="ECO:0007669"/>
    <property type="project" value="UniProtKB-UniRule"/>
</dbReference>
<dbReference type="GO" id="GO:0008270">
    <property type="term" value="F:zinc ion binding"/>
    <property type="evidence" value="ECO:0007669"/>
    <property type="project" value="UniProtKB-UniRule"/>
</dbReference>
<feature type="short sequence motif" description="'KMSKS' region" evidence="13">
    <location>
        <begin position="268"/>
        <end position="272"/>
    </location>
</feature>